<feature type="compositionally biased region" description="Polar residues" evidence="1">
    <location>
        <begin position="27"/>
        <end position="44"/>
    </location>
</feature>
<keyword evidence="3" id="KW-1185">Reference proteome</keyword>
<gene>
    <name evidence="2" type="ORF">TTAC_LOCUS2614</name>
</gene>
<evidence type="ECO:0000313" key="3">
    <source>
        <dbReference type="Proteomes" id="UP000274429"/>
    </source>
</evidence>
<sequence>MEGSTGDKKCLQEEEEEEVGEGEVAKTTENSTQLEEANHEAQSLSVKSLDNLTPVRDIVVIEKSVQSSPIILHNKKTSTESGGCPDTTEGEEFASASDFVVRRKAGYEKLISESSVSSKQTDVLLDRLILEAVSSMSIWKRRQRRGVTAQKRHQLLRTFGCGNISQKVD</sequence>
<evidence type="ECO:0000313" key="4">
    <source>
        <dbReference type="WBParaSite" id="TTAC_0000262901-mRNA-1"/>
    </source>
</evidence>
<reference evidence="2 3" key="2">
    <citation type="submission" date="2018-11" db="EMBL/GenBank/DDBJ databases">
        <authorList>
            <consortium name="Pathogen Informatics"/>
        </authorList>
    </citation>
    <scope>NUCLEOTIDE SEQUENCE [LARGE SCALE GENOMIC DNA]</scope>
</reference>
<dbReference type="AlphaFoldDB" id="A0A0R3WPD9"/>
<proteinExistence type="predicted"/>
<evidence type="ECO:0000256" key="1">
    <source>
        <dbReference type="SAM" id="MobiDB-lite"/>
    </source>
</evidence>
<feature type="region of interest" description="Disordered" evidence="1">
    <location>
        <begin position="1"/>
        <end position="44"/>
    </location>
</feature>
<organism evidence="4">
    <name type="scientific">Hydatigena taeniaeformis</name>
    <name type="common">Feline tapeworm</name>
    <name type="synonym">Taenia taeniaeformis</name>
    <dbReference type="NCBI Taxonomy" id="6205"/>
    <lineage>
        <taxon>Eukaryota</taxon>
        <taxon>Metazoa</taxon>
        <taxon>Spiralia</taxon>
        <taxon>Lophotrochozoa</taxon>
        <taxon>Platyhelminthes</taxon>
        <taxon>Cestoda</taxon>
        <taxon>Eucestoda</taxon>
        <taxon>Cyclophyllidea</taxon>
        <taxon>Taeniidae</taxon>
        <taxon>Hydatigera</taxon>
    </lineage>
</organism>
<protein>
    <submittedName>
        <fullName evidence="2 4">Uncharacterized protein</fullName>
    </submittedName>
</protein>
<dbReference type="EMBL" id="UYWX01001287">
    <property type="protein sequence ID" value="VDM20657.1"/>
    <property type="molecule type" value="Genomic_DNA"/>
</dbReference>
<name>A0A0R3WPD9_HYDTA</name>
<feature type="compositionally biased region" description="Basic and acidic residues" evidence="1">
    <location>
        <begin position="1"/>
        <end position="12"/>
    </location>
</feature>
<accession>A0A0R3WPD9</accession>
<dbReference type="WBParaSite" id="TTAC_0000262901-mRNA-1">
    <property type="protein sequence ID" value="TTAC_0000262901-mRNA-1"/>
    <property type="gene ID" value="TTAC_0000262901"/>
</dbReference>
<evidence type="ECO:0000313" key="2">
    <source>
        <dbReference type="EMBL" id="VDM20657.1"/>
    </source>
</evidence>
<dbReference type="OrthoDB" id="6264594at2759"/>
<reference evidence="4" key="1">
    <citation type="submission" date="2017-02" db="UniProtKB">
        <authorList>
            <consortium name="WormBaseParasite"/>
        </authorList>
    </citation>
    <scope>IDENTIFICATION</scope>
</reference>
<dbReference type="Proteomes" id="UP000274429">
    <property type="component" value="Unassembled WGS sequence"/>
</dbReference>
<feature type="region of interest" description="Disordered" evidence="1">
    <location>
        <begin position="72"/>
        <end position="91"/>
    </location>
</feature>